<keyword evidence="3" id="KW-0472">Membrane</keyword>
<dbReference type="InterPro" id="IPR000160">
    <property type="entry name" value="GGDEF_dom"/>
</dbReference>
<evidence type="ECO:0000259" key="4">
    <source>
        <dbReference type="PROSITE" id="PS50887"/>
    </source>
</evidence>
<dbReference type="CDD" id="cd01949">
    <property type="entry name" value="GGDEF"/>
    <property type="match status" value="1"/>
</dbReference>
<evidence type="ECO:0000313" key="5">
    <source>
        <dbReference type="EMBL" id="SFZ81985.1"/>
    </source>
</evidence>
<dbReference type="NCBIfam" id="TIGR00254">
    <property type="entry name" value="GGDEF"/>
    <property type="match status" value="1"/>
</dbReference>
<organism evidence="5 6">
    <name type="scientific">Devosia enhydra</name>
    <dbReference type="NCBI Taxonomy" id="665118"/>
    <lineage>
        <taxon>Bacteria</taxon>
        <taxon>Pseudomonadati</taxon>
        <taxon>Pseudomonadota</taxon>
        <taxon>Alphaproteobacteria</taxon>
        <taxon>Hyphomicrobiales</taxon>
        <taxon>Devosiaceae</taxon>
        <taxon>Devosia</taxon>
    </lineage>
</organism>
<dbReference type="PROSITE" id="PS50887">
    <property type="entry name" value="GGDEF"/>
    <property type="match status" value="1"/>
</dbReference>
<dbReference type="SUPFAM" id="SSF55073">
    <property type="entry name" value="Nucleotide cyclase"/>
    <property type="match status" value="1"/>
</dbReference>
<keyword evidence="3" id="KW-0812">Transmembrane</keyword>
<dbReference type="GO" id="GO:0052621">
    <property type="term" value="F:diguanylate cyclase activity"/>
    <property type="evidence" value="ECO:0007669"/>
    <property type="project" value="UniProtKB-EC"/>
</dbReference>
<accession>A0A1K2HUB3</accession>
<evidence type="ECO:0000256" key="3">
    <source>
        <dbReference type="SAM" id="Phobius"/>
    </source>
</evidence>
<dbReference type="SMART" id="SM00267">
    <property type="entry name" value="GGDEF"/>
    <property type="match status" value="1"/>
</dbReference>
<dbReference type="GO" id="GO:1902201">
    <property type="term" value="P:negative regulation of bacterial-type flagellum-dependent cell motility"/>
    <property type="evidence" value="ECO:0007669"/>
    <property type="project" value="TreeGrafter"/>
</dbReference>
<proteinExistence type="predicted"/>
<dbReference type="GO" id="GO:0043709">
    <property type="term" value="P:cell adhesion involved in single-species biofilm formation"/>
    <property type="evidence" value="ECO:0007669"/>
    <property type="project" value="TreeGrafter"/>
</dbReference>
<dbReference type="EMBL" id="FPKU01000001">
    <property type="protein sequence ID" value="SFZ81985.1"/>
    <property type="molecule type" value="Genomic_DNA"/>
</dbReference>
<sequence length="250" mass="26346">MGSVIVRSLGITAIAVTLTFLLSFAIRGWAGAPIDTVVIVSDALIPIVITFPLSLFVFHQGEQLRRAHEELKLAHSVLTCRASHDGLTGLLNRESFLAQIDLTRFDERRGVLLIVDADHFKRINDTCGHEAGDEALRRISTAITSALPLSGATGRLGGEEFGILLRGASLAQARSLAEAVRLAVQATAFAPAGCEPVPLSVSIGGAHCVTGAETADILRAADRCLYDAKRQGRNRVVFASGLSPAGSVAA</sequence>
<gene>
    <name evidence="5" type="ORF">SAMN02983003_0816</name>
</gene>
<dbReference type="STRING" id="665118.SAMN02983003_0816"/>
<dbReference type="PANTHER" id="PTHR45138:SF9">
    <property type="entry name" value="DIGUANYLATE CYCLASE DGCM-RELATED"/>
    <property type="match status" value="1"/>
</dbReference>
<dbReference type="InterPro" id="IPR043128">
    <property type="entry name" value="Rev_trsase/Diguanyl_cyclase"/>
</dbReference>
<evidence type="ECO:0000256" key="2">
    <source>
        <dbReference type="ARBA" id="ARBA00034247"/>
    </source>
</evidence>
<reference evidence="5 6" key="1">
    <citation type="submission" date="2016-11" db="EMBL/GenBank/DDBJ databases">
        <authorList>
            <person name="Jaros S."/>
            <person name="Januszkiewicz K."/>
            <person name="Wedrychowicz H."/>
        </authorList>
    </citation>
    <scope>NUCLEOTIDE SEQUENCE [LARGE SCALE GENOMIC DNA]</scope>
    <source>
        <strain evidence="5 6">ATCC 23634</strain>
    </source>
</reference>
<dbReference type="OrthoDB" id="9812260at2"/>
<dbReference type="GO" id="GO:0005886">
    <property type="term" value="C:plasma membrane"/>
    <property type="evidence" value="ECO:0007669"/>
    <property type="project" value="TreeGrafter"/>
</dbReference>
<evidence type="ECO:0000313" key="6">
    <source>
        <dbReference type="Proteomes" id="UP000183447"/>
    </source>
</evidence>
<dbReference type="Proteomes" id="UP000183447">
    <property type="component" value="Unassembled WGS sequence"/>
</dbReference>
<keyword evidence="3" id="KW-1133">Transmembrane helix</keyword>
<dbReference type="AlphaFoldDB" id="A0A1K2HUB3"/>
<feature type="transmembrane region" description="Helical" evidence="3">
    <location>
        <begin position="9"/>
        <end position="30"/>
    </location>
</feature>
<keyword evidence="6" id="KW-1185">Reference proteome</keyword>
<evidence type="ECO:0000256" key="1">
    <source>
        <dbReference type="ARBA" id="ARBA00012528"/>
    </source>
</evidence>
<dbReference type="Gene3D" id="3.30.70.270">
    <property type="match status" value="1"/>
</dbReference>
<protein>
    <recommendedName>
        <fullName evidence="1">diguanylate cyclase</fullName>
        <ecNumber evidence="1">2.7.7.65</ecNumber>
    </recommendedName>
</protein>
<dbReference type="InterPro" id="IPR029787">
    <property type="entry name" value="Nucleotide_cyclase"/>
</dbReference>
<dbReference type="PANTHER" id="PTHR45138">
    <property type="entry name" value="REGULATORY COMPONENTS OF SENSORY TRANSDUCTION SYSTEM"/>
    <property type="match status" value="1"/>
</dbReference>
<dbReference type="InterPro" id="IPR050469">
    <property type="entry name" value="Diguanylate_Cyclase"/>
</dbReference>
<name>A0A1K2HUB3_9HYPH</name>
<dbReference type="FunFam" id="3.30.70.270:FF:000001">
    <property type="entry name" value="Diguanylate cyclase domain protein"/>
    <property type="match status" value="1"/>
</dbReference>
<feature type="transmembrane region" description="Helical" evidence="3">
    <location>
        <begin position="36"/>
        <end position="58"/>
    </location>
</feature>
<dbReference type="EC" id="2.7.7.65" evidence="1"/>
<dbReference type="Pfam" id="PF00990">
    <property type="entry name" value="GGDEF"/>
    <property type="match status" value="1"/>
</dbReference>
<feature type="domain" description="GGDEF" evidence="4">
    <location>
        <begin position="108"/>
        <end position="241"/>
    </location>
</feature>
<comment type="catalytic activity">
    <reaction evidence="2">
        <text>2 GTP = 3',3'-c-di-GMP + 2 diphosphate</text>
        <dbReference type="Rhea" id="RHEA:24898"/>
        <dbReference type="ChEBI" id="CHEBI:33019"/>
        <dbReference type="ChEBI" id="CHEBI:37565"/>
        <dbReference type="ChEBI" id="CHEBI:58805"/>
        <dbReference type="EC" id="2.7.7.65"/>
    </reaction>
</comment>
<dbReference type="RefSeq" id="WP_072339243.1">
    <property type="nucleotide sequence ID" value="NZ_FPKU01000001.1"/>
</dbReference>